<keyword evidence="3" id="KW-1185">Reference proteome</keyword>
<name>A0ABW0KRW2_9BACT</name>
<dbReference type="InterPro" id="IPR010985">
    <property type="entry name" value="Ribbon_hlx_hlx"/>
</dbReference>
<proteinExistence type="predicted"/>
<comment type="caution">
    <text evidence="2">The sequence shown here is derived from an EMBL/GenBank/DDBJ whole genome shotgun (WGS) entry which is preliminary data.</text>
</comment>
<dbReference type="Gene3D" id="6.10.10.120">
    <property type="entry name" value="Antitoxin ParD1-like"/>
    <property type="match status" value="1"/>
</dbReference>
<accession>A0ABW0KRW2</accession>
<organism evidence="2 3">
    <name type="scientific">Prosthecobacter fluviatilis</name>
    <dbReference type="NCBI Taxonomy" id="445931"/>
    <lineage>
        <taxon>Bacteria</taxon>
        <taxon>Pseudomonadati</taxon>
        <taxon>Verrucomicrobiota</taxon>
        <taxon>Verrucomicrobiia</taxon>
        <taxon>Verrucomicrobiales</taxon>
        <taxon>Verrucomicrobiaceae</taxon>
        <taxon>Prosthecobacter</taxon>
    </lineage>
</organism>
<dbReference type="Pfam" id="PF03693">
    <property type="entry name" value="ParD_antitoxin"/>
    <property type="match status" value="1"/>
</dbReference>
<keyword evidence="1" id="KW-1277">Toxin-antitoxin system</keyword>
<protein>
    <submittedName>
        <fullName evidence="2">Type II toxin-antitoxin system ParD family antitoxin</fullName>
    </submittedName>
</protein>
<sequence>MTITLPPALDALLARKLATGKYEDAGDVVREALRQMDSRETALEILRQEAAVGFDQLDQGDSLEMDREAFMNHFRSRRQAA</sequence>
<dbReference type="SUPFAM" id="SSF47598">
    <property type="entry name" value="Ribbon-helix-helix"/>
    <property type="match status" value="1"/>
</dbReference>
<evidence type="ECO:0000256" key="1">
    <source>
        <dbReference type="ARBA" id="ARBA00022649"/>
    </source>
</evidence>
<gene>
    <name evidence="2" type="ORF">ACFQDI_10805</name>
</gene>
<evidence type="ECO:0000313" key="3">
    <source>
        <dbReference type="Proteomes" id="UP001596052"/>
    </source>
</evidence>
<reference evidence="3" key="1">
    <citation type="journal article" date="2019" name="Int. J. Syst. Evol. Microbiol.">
        <title>The Global Catalogue of Microorganisms (GCM) 10K type strain sequencing project: providing services to taxonomists for standard genome sequencing and annotation.</title>
        <authorList>
            <consortium name="The Broad Institute Genomics Platform"/>
            <consortium name="The Broad Institute Genome Sequencing Center for Infectious Disease"/>
            <person name="Wu L."/>
            <person name="Ma J."/>
        </authorList>
    </citation>
    <scope>NUCLEOTIDE SEQUENCE [LARGE SCALE GENOMIC DNA]</scope>
    <source>
        <strain evidence="3">CGMCC 4.1469</strain>
    </source>
</reference>
<dbReference type="InterPro" id="IPR022789">
    <property type="entry name" value="ParD"/>
</dbReference>
<dbReference type="Proteomes" id="UP001596052">
    <property type="component" value="Unassembled WGS sequence"/>
</dbReference>
<dbReference type="RefSeq" id="WP_377166337.1">
    <property type="nucleotide sequence ID" value="NZ_JBHSMQ010000003.1"/>
</dbReference>
<dbReference type="InterPro" id="IPR038296">
    <property type="entry name" value="ParD_sf"/>
</dbReference>
<dbReference type="EMBL" id="JBHSMQ010000003">
    <property type="protein sequence ID" value="MFC5455347.1"/>
    <property type="molecule type" value="Genomic_DNA"/>
</dbReference>
<evidence type="ECO:0000313" key="2">
    <source>
        <dbReference type="EMBL" id="MFC5455347.1"/>
    </source>
</evidence>